<proteinExistence type="predicted"/>
<reference evidence="2" key="1">
    <citation type="submission" date="2013-06" db="EMBL/GenBank/DDBJ databases">
        <authorList>
            <person name="Zhao Q."/>
        </authorList>
    </citation>
    <scope>NUCLEOTIDE SEQUENCE</scope>
    <source>
        <strain evidence="2">cv. W1943</strain>
    </source>
</reference>
<dbReference type="Gramene" id="ORUFI11G01290.1">
    <property type="protein sequence ID" value="ORUFI11G01290.1"/>
    <property type="gene ID" value="ORUFI11G01290"/>
</dbReference>
<reference evidence="1" key="2">
    <citation type="submission" date="2015-06" db="UniProtKB">
        <authorList>
            <consortium name="EnsemblPlants"/>
        </authorList>
    </citation>
    <scope>IDENTIFICATION</scope>
</reference>
<evidence type="ECO:0000313" key="1">
    <source>
        <dbReference type="EnsemblPlants" id="ORUFI11G01290.1"/>
    </source>
</evidence>
<organism evidence="1 2">
    <name type="scientific">Oryza rufipogon</name>
    <name type="common">Brownbeard rice</name>
    <name type="synonym">Asian wild rice</name>
    <dbReference type="NCBI Taxonomy" id="4529"/>
    <lineage>
        <taxon>Eukaryota</taxon>
        <taxon>Viridiplantae</taxon>
        <taxon>Streptophyta</taxon>
        <taxon>Embryophyta</taxon>
        <taxon>Tracheophyta</taxon>
        <taxon>Spermatophyta</taxon>
        <taxon>Magnoliopsida</taxon>
        <taxon>Liliopsida</taxon>
        <taxon>Poales</taxon>
        <taxon>Poaceae</taxon>
        <taxon>BOP clade</taxon>
        <taxon>Oryzoideae</taxon>
        <taxon>Oryzeae</taxon>
        <taxon>Oryzinae</taxon>
        <taxon>Oryza</taxon>
    </lineage>
</organism>
<sequence>MDNCGTREENAVVAAHAQVQQLHLLQHPVKKENTIPVLSVKNAVAERKHTRISSDMSDP</sequence>
<protein>
    <submittedName>
        <fullName evidence="1">Uncharacterized protein</fullName>
    </submittedName>
</protein>
<dbReference type="AlphaFoldDB" id="A0A0E0R3J1"/>
<dbReference type="EnsemblPlants" id="ORUFI11G01290.1">
    <property type="protein sequence ID" value="ORUFI11G01290.1"/>
    <property type="gene ID" value="ORUFI11G01290"/>
</dbReference>
<keyword evidence="2" id="KW-1185">Reference proteome</keyword>
<evidence type="ECO:0000313" key="2">
    <source>
        <dbReference type="Proteomes" id="UP000008022"/>
    </source>
</evidence>
<accession>A0A0E0R3J1</accession>
<dbReference type="HOGENOM" id="CLU_201531_0_0_1"/>
<name>A0A0E0R3J1_ORYRU</name>
<dbReference type="Proteomes" id="UP000008022">
    <property type="component" value="Unassembled WGS sequence"/>
</dbReference>
<dbReference type="STRING" id="4529.A0A0E0R3J1"/>